<dbReference type="Proteomes" id="UP000014155">
    <property type="component" value="Unassembled WGS sequence"/>
</dbReference>
<dbReference type="PATRIC" id="fig|1195236.3.peg.4466"/>
<dbReference type="GO" id="GO:0000921">
    <property type="term" value="P:septin ring assembly"/>
    <property type="evidence" value="ECO:0007669"/>
    <property type="project" value="TreeGrafter"/>
</dbReference>
<comment type="caution">
    <text evidence="11">The sequence shown here is derived from an EMBL/GenBank/DDBJ whole genome shotgun (WGS) entry which is preliminary data.</text>
</comment>
<dbReference type="PANTHER" id="PTHR34981:SF1">
    <property type="entry name" value="CELL DIVISION PROTEIN ZAPA"/>
    <property type="match status" value="1"/>
</dbReference>
<dbReference type="GO" id="GO:0043093">
    <property type="term" value="P:FtsZ-dependent cytokinesis"/>
    <property type="evidence" value="ECO:0007669"/>
    <property type="project" value="TreeGrafter"/>
</dbReference>
<keyword evidence="4 11" id="KW-0132">Cell division</keyword>
<evidence type="ECO:0000256" key="1">
    <source>
        <dbReference type="ARBA" id="ARBA00004496"/>
    </source>
</evidence>
<organism evidence="11 12">
    <name type="scientific">Ruminiclostridium cellobioparum subsp. termitidis CT1112</name>
    <dbReference type="NCBI Taxonomy" id="1195236"/>
    <lineage>
        <taxon>Bacteria</taxon>
        <taxon>Bacillati</taxon>
        <taxon>Bacillota</taxon>
        <taxon>Clostridia</taxon>
        <taxon>Eubacteriales</taxon>
        <taxon>Oscillospiraceae</taxon>
        <taxon>Ruminiclostridium</taxon>
    </lineage>
</organism>
<gene>
    <name evidence="11" type="ORF">CTER_4288</name>
</gene>
<dbReference type="GO" id="GO:0000917">
    <property type="term" value="P:division septum assembly"/>
    <property type="evidence" value="ECO:0007669"/>
    <property type="project" value="UniProtKB-KW"/>
</dbReference>
<dbReference type="Gene3D" id="6.10.250.790">
    <property type="match status" value="1"/>
</dbReference>
<evidence type="ECO:0000256" key="5">
    <source>
        <dbReference type="ARBA" id="ARBA00023210"/>
    </source>
</evidence>
<evidence type="ECO:0000256" key="4">
    <source>
        <dbReference type="ARBA" id="ARBA00022618"/>
    </source>
</evidence>
<proteinExistence type="predicted"/>
<dbReference type="RefSeq" id="WP_004629175.1">
    <property type="nucleotide sequence ID" value="NZ_AORV01000060.1"/>
</dbReference>
<keyword evidence="3" id="KW-0963">Cytoplasm</keyword>
<dbReference type="SUPFAM" id="SSF102829">
    <property type="entry name" value="Cell division protein ZapA-like"/>
    <property type="match status" value="1"/>
</dbReference>
<reference evidence="11 12" key="1">
    <citation type="journal article" date="2013" name="Genome Announc.">
        <title>Draft Genome Sequence of the Cellulolytic, Mesophilic, Anaerobic Bacterium Clostridium termitidis Strain CT1112 (DSM 5398).</title>
        <authorList>
            <person name="Lal S."/>
            <person name="Ramachandran U."/>
            <person name="Zhang X."/>
            <person name="Munir R."/>
            <person name="Sparling R."/>
            <person name="Levin D.B."/>
        </authorList>
    </citation>
    <scope>NUCLEOTIDE SEQUENCE [LARGE SCALE GENOMIC DNA]</scope>
    <source>
        <strain evidence="11 12">CT1112</strain>
    </source>
</reference>
<evidence type="ECO:0000313" key="12">
    <source>
        <dbReference type="Proteomes" id="UP000014155"/>
    </source>
</evidence>
<keyword evidence="12" id="KW-1185">Reference proteome</keyword>
<keyword evidence="5" id="KW-0717">Septation</keyword>
<evidence type="ECO:0000256" key="10">
    <source>
        <dbReference type="SAM" id="Coils"/>
    </source>
</evidence>
<dbReference type="InterPro" id="IPR036192">
    <property type="entry name" value="Cell_div_ZapA-like_sf"/>
</dbReference>
<keyword evidence="10" id="KW-0175">Coiled coil</keyword>
<evidence type="ECO:0000256" key="3">
    <source>
        <dbReference type="ARBA" id="ARBA00022490"/>
    </source>
</evidence>
<dbReference type="GO" id="GO:0032153">
    <property type="term" value="C:cell division site"/>
    <property type="evidence" value="ECO:0007669"/>
    <property type="project" value="TreeGrafter"/>
</dbReference>
<keyword evidence="6" id="KW-0131">Cell cycle</keyword>
<dbReference type="InterPro" id="IPR053712">
    <property type="entry name" value="Bac_CellDiv_Activator"/>
</dbReference>
<name>S0FLP7_RUMCE</name>
<feature type="coiled-coil region" evidence="10">
    <location>
        <begin position="68"/>
        <end position="113"/>
    </location>
</feature>
<dbReference type="GO" id="GO:0005829">
    <property type="term" value="C:cytosol"/>
    <property type="evidence" value="ECO:0007669"/>
    <property type="project" value="TreeGrafter"/>
</dbReference>
<dbReference type="Pfam" id="PF05164">
    <property type="entry name" value="ZapA"/>
    <property type="match status" value="1"/>
</dbReference>
<dbReference type="eggNOG" id="COG3027">
    <property type="taxonomic scope" value="Bacteria"/>
</dbReference>
<evidence type="ECO:0000256" key="7">
    <source>
        <dbReference type="ARBA" id="ARBA00024910"/>
    </source>
</evidence>
<dbReference type="PANTHER" id="PTHR34981">
    <property type="entry name" value="CELL DIVISION PROTEIN ZAPA"/>
    <property type="match status" value="1"/>
</dbReference>
<dbReference type="InterPro" id="IPR007838">
    <property type="entry name" value="Cell_div_ZapA-like"/>
</dbReference>
<dbReference type="STRING" id="1195236.CTER_4288"/>
<evidence type="ECO:0000256" key="6">
    <source>
        <dbReference type="ARBA" id="ARBA00023306"/>
    </source>
</evidence>
<evidence type="ECO:0000256" key="9">
    <source>
        <dbReference type="ARBA" id="ARBA00033158"/>
    </source>
</evidence>
<dbReference type="EMBL" id="AORV01000060">
    <property type="protein sequence ID" value="EMS70089.1"/>
    <property type="molecule type" value="Genomic_DNA"/>
</dbReference>
<evidence type="ECO:0000256" key="2">
    <source>
        <dbReference type="ARBA" id="ARBA00015195"/>
    </source>
</evidence>
<dbReference type="GO" id="GO:0030428">
    <property type="term" value="C:cell septum"/>
    <property type="evidence" value="ECO:0007669"/>
    <property type="project" value="TreeGrafter"/>
</dbReference>
<dbReference type="AlphaFoldDB" id="S0FLP7"/>
<evidence type="ECO:0000313" key="11">
    <source>
        <dbReference type="EMBL" id="EMS70089.1"/>
    </source>
</evidence>
<accession>S0FLP7</accession>
<comment type="subunit">
    <text evidence="8">Homodimer. Interacts with FtsZ.</text>
</comment>
<comment type="subcellular location">
    <subcellularLocation>
        <location evidence="1">Cytoplasm</location>
    </subcellularLocation>
</comment>
<comment type="function">
    <text evidence="7">Activator of cell division through the inhibition of FtsZ GTPase activity, therefore promoting FtsZ assembly into bundles of protofilaments necessary for the formation of the division Z ring. It is recruited early at mid-cell but it is not essential for cell division.</text>
</comment>
<protein>
    <recommendedName>
        <fullName evidence="2">Cell division protein ZapA</fullName>
    </recommendedName>
    <alternativeName>
        <fullName evidence="9">Z ring-associated protein ZapA</fullName>
    </alternativeName>
</protein>
<evidence type="ECO:0000256" key="8">
    <source>
        <dbReference type="ARBA" id="ARBA00026068"/>
    </source>
</evidence>
<sequence length="145" mass="16447">MTSKNKVVIRIAGKDYTLVGMESDEYIQKVGLYIDKKMNEILMRNNRLSTSLAAVLTAINVADDFFKSREAEVNVRKEKEAVNEELEKLRNEIMQLKEENGSLAAKNTSLQLELAKREAELGEVRNSMDKGSRTLIQKTLSGYDM</sequence>